<dbReference type="EMBL" id="PNHK01000003">
    <property type="protein sequence ID" value="PMD05181.1"/>
    <property type="molecule type" value="Genomic_DNA"/>
</dbReference>
<evidence type="ECO:0000313" key="6">
    <source>
        <dbReference type="EMBL" id="PMD05181.1"/>
    </source>
</evidence>
<comment type="cofactor">
    <cofactor evidence="1">
        <name>Mg(2+)</name>
        <dbReference type="ChEBI" id="CHEBI:18420"/>
    </cofactor>
</comment>
<protein>
    <submittedName>
        <fullName evidence="6">DNA mismatch repair protein MutT</fullName>
    </submittedName>
</protein>
<evidence type="ECO:0000256" key="4">
    <source>
        <dbReference type="RuleBase" id="RU003476"/>
    </source>
</evidence>
<evidence type="ECO:0000313" key="7">
    <source>
        <dbReference type="Proteomes" id="UP000235598"/>
    </source>
</evidence>
<dbReference type="OrthoDB" id="9801098at2"/>
<dbReference type="Gene3D" id="3.90.79.10">
    <property type="entry name" value="Nucleoside Triphosphate Pyrophosphohydrolase"/>
    <property type="match status" value="1"/>
</dbReference>
<dbReference type="RefSeq" id="WP_102239122.1">
    <property type="nucleotide sequence ID" value="NZ_PNHK01000003.1"/>
</dbReference>
<dbReference type="Pfam" id="PF00293">
    <property type="entry name" value="NUDIX"/>
    <property type="match status" value="1"/>
</dbReference>
<comment type="similarity">
    <text evidence="2 4">Belongs to the Nudix hydrolase family.</text>
</comment>
<proteinExistence type="inferred from homology"/>
<dbReference type="GO" id="GO:0016787">
    <property type="term" value="F:hydrolase activity"/>
    <property type="evidence" value="ECO:0007669"/>
    <property type="project" value="UniProtKB-KW"/>
</dbReference>
<dbReference type="InterPro" id="IPR000086">
    <property type="entry name" value="NUDIX_hydrolase_dom"/>
</dbReference>
<dbReference type="Proteomes" id="UP000235598">
    <property type="component" value="Unassembled WGS sequence"/>
</dbReference>
<dbReference type="InterPro" id="IPR020476">
    <property type="entry name" value="Nudix_hydrolase"/>
</dbReference>
<evidence type="ECO:0000256" key="3">
    <source>
        <dbReference type="ARBA" id="ARBA00022801"/>
    </source>
</evidence>
<dbReference type="AlphaFoldDB" id="A0A2N6VM08"/>
<name>A0A2N6VM08_9MICO</name>
<evidence type="ECO:0000256" key="2">
    <source>
        <dbReference type="ARBA" id="ARBA00005582"/>
    </source>
</evidence>
<comment type="caution">
    <text evidence="6">The sequence shown here is derived from an EMBL/GenBank/DDBJ whole genome shotgun (WGS) entry which is preliminary data.</text>
</comment>
<dbReference type="InterPro" id="IPR015797">
    <property type="entry name" value="NUDIX_hydrolase-like_dom_sf"/>
</dbReference>
<dbReference type="InterPro" id="IPR020084">
    <property type="entry name" value="NUDIX_hydrolase_CS"/>
</dbReference>
<dbReference type="PRINTS" id="PR00502">
    <property type="entry name" value="NUDIXFAMILY"/>
</dbReference>
<reference evidence="6 7" key="1">
    <citation type="submission" date="2017-09" db="EMBL/GenBank/DDBJ databases">
        <title>Bacterial strain isolated from the female urinary microbiota.</title>
        <authorList>
            <person name="Thomas-White K."/>
            <person name="Kumar N."/>
            <person name="Forster S."/>
            <person name="Putonti C."/>
            <person name="Lawley T."/>
            <person name="Wolfe A.J."/>
        </authorList>
    </citation>
    <scope>NUCLEOTIDE SEQUENCE [LARGE SCALE GENOMIC DNA]</scope>
    <source>
        <strain evidence="6 7">UMB1301</strain>
    </source>
</reference>
<dbReference type="PROSITE" id="PS51462">
    <property type="entry name" value="NUDIX"/>
    <property type="match status" value="1"/>
</dbReference>
<dbReference type="PROSITE" id="PS00893">
    <property type="entry name" value="NUDIX_BOX"/>
    <property type="match status" value="1"/>
</dbReference>
<gene>
    <name evidence="6" type="ORF">CJ199_08840</name>
</gene>
<organism evidence="6 7">
    <name type="scientific">Brevibacterium paucivorans</name>
    <dbReference type="NCBI Taxonomy" id="170994"/>
    <lineage>
        <taxon>Bacteria</taxon>
        <taxon>Bacillati</taxon>
        <taxon>Actinomycetota</taxon>
        <taxon>Actinomycetes</taxon>
        <taxon>Micrococcales</taxon>
        <taxon>Brevibacteriaceae</taxon>
        <taxon>Brevibacterium</taxon>
    </lineage>
</organism>
<accession>A0A2N6VM08</accession>
<evidence type="ECO:0000259" key="5">
    <source>
        <dbReference type="PROSITE" id="PS51462"/>
    </source>
</evidence>
<evidence type="ECO:0000256" key="1">
    <source>
        <dbReference type="ARBA" id="ARBA00001946"/>
    </source>
</evidence>
<keyword evidence="3 4" id="KW-0378">Hydrolase</keyword>
<feature type="domain" description="Nudix hydrolase" evidence="5">
    <location>
        <begin position="1"/>
        <end position="135"/>
    </location>
</feature>
<dbReference type="CDD" id="cd04690">
    <property type="entry name" value="NUDIX_Hydrolase"/>
    <property type="match status" value="1"/>
</dbReference>
<dbReference type="SUPFAM" id="SSF55811">
    <property type="entry name" value="Nudix"/>
    <property type="match status" value="1"/>
</dbReference>
<dbReference type="PANTHER" id="PTHR43046">
    <property type="entry name" value="GDP-MANNOSE MANNOSYL HYDROLASE"/>
    <property type="match status" value="1"/>
</dbReference>
<sequence>MTNITVSALVIQHPSESALLMVRKRGTTSFMLPGGKPEPGETARDTVVREIREELGLRLDESQLFFLGTFTAPAANEARHTVTGHVFVCETVPADLNIDAPQCLQEIDDIDWFSYVDLPPDTAGRQFAPLTRTQVIPALVKHWDLTREEEG</sequence>
<dbReference type="PANTHER" id="PTHR43046:SF2">
    <property type="entry name" value="8-OXO-DGTP DIPHOSPHATASE-RELATED"/>
    <property type="match status" value="1"/>
</dbReference>